<keyword evidence="5" id="KW-0862">Zinc</keyword>
<dbReference type="SUPFAM" id="SSF48508">
    <property type="entry name" value="Nuclear receptor ligand-binding domain"/>
    <property type="match status" value="1"/>
</dbReference>
<dbReference type="InterPro" id="IPR050274">
    <property type="entry name" value="Nuclear_hormone_rcpt_NR2"/>
</dbReference>
<dbReference type="WBParaSite" id="Pan_g23149.t1">
    <property type="protein sequence ID" value="Pan_g23149.t1"/>
    <property type="gene ID" value="Pan_g23149"/>
</dbReference>
<comment type="similarity">
    <text evidence="2">Belongs to the nuclear hormone receptor family.</text>
</comment>
<keyword evidence="7" id="KW-0238">DNA-binding</keyword>
<evidence type="ECO:0000256" key="2">
    <source>
        <dbReference type="ARBA" id="ARBA00005993"/>
    </source>
</evidence>
<dbReference type="Proteomes" id="UP000492821">
    <property type="component" value="Unassembled WGS sequence"/>
</dbReference>
<feature type="compositionally biased region" description="Polar residues" evidence="11">
    <location>
        <begin position="403"/>
        <end position="435"/>
    </location>
</feature>
<dbReference type="GO" id="GO:0032502">
    <property type="term" value="P:developmental process"/>
    <property type="evidence" value="ECO:0007669"/>
    <property type="project" value="UniProtKB-ARBA"/>
</dbReference>
<organism evidence="13 14">
    <name type="scientific">Panagrellus redivivus</name>
    <name type="common">Microworm</name>
    <dbReference type="NCBI Taxonomy" id="6233"/>
    <lineage>
        <taxon>Eukaryota</taxon>
        <taxon>Metazoa</taxon>
        <taxon>Ecdysozoa</taxon>
        <taxon>Nematoda</taxon>
        <taxon>Chromadorea</taxon>
        <taxon>Rhabditida</taxon>
        <taxon>Tylenchina</taxon>
        <taxon>Panagrolaimomorpha</taxon>
        <taxon>Panagrolaimoidea</taxon>
        <taxon>Panagrolaimidae</taxon>
        <taxon>Panagrellus</taxon>
    </lineage>
</organism>
<dbReference type="PRINTS" id="PR00398">
    <property type="entry name" value="STRDHORMONER"/>
</dbReference>
<keyword evidence="10" id="KW-0539">Nucleus</keyword>
<keyword evidence="13" id="KW-1185">Reference proteome</keyword>
<feature type="region of interest" description="Disordered" evidence="11">
    <location>
        <begin position="403"/>
        <end position="442"/>
    </location>
</feature>
<keyword evidence="6" id="KW-0805">Transcription regulation</keyword>
<evidence type="ECO:0000256" key="10">
    <source>
        <dbReference type="ARBA" id="ARBA00023242"/>
    </source>
</evidence>
<dbReference type="InterPro" id="IPR001628">
    <property type="entry name" value="Znf_hrmn_rcpt"/>
</dbReference>
<evidence type="ECO:0000259" key="12">
    <source>
        <dbReference type="PROSITE" id="PS51030"/>
    </source>
</evidence>
<dbReference type="PROSITE" id="PS00031">
    <property type="entry name" value="NUCLEAR_REC_DBD_1"/>
    <property type="match status" value="1"/>
</dbReference>
<dbReference type="InterPro" id="IPR013088">
    <property type="entry name" value="Znf_NHR/GATA"/>
</dbReference>
<evidence type="ECO:0000256" key="7">
    <source>
        <dbReference type="ARBA" id="ARBA00023125"/>
    </source>
</evidence>
<dbReference type="Gene3D" id="3.30.50.10">
    <property type="entry name" value="Erythroid Transcription Factor GATA-1, subunit A"/>
    <property type="match status" value="1"/>
</dbReference>
<dbReference type="FunFam" id="3.30.50.10:FF:000019">
    <property type="entry name" value="Nuclear receptor subfamily 2 group E member"/>
    <property type="match status" value="1"/>
</dbReference>
<dbReference type="InterPro" id="IPR001723">
    <property type="entry name" value="Nuclear_hrmn_rcpt"/>
</dbReference>
<evidence type="ECO:0000256" key="5">
    <source>
        <dbReference type="ARBA" id="ARBA00022833"/>
    </source>
</evidence>
<sequence>MSLASGRILLDVPCKVCQDHSSGKHYGIYSCDGCAGFFKRSVRRHRQYVCKNRASGEEGLCVVDKTRRNQCRACRLKRCLDIGMNKEAVQHERGPRNSTLRRQMALLSGMHADNIGKPNPNGASSSSAVNFPNLSAVSHMSSMMAALAVAASAANRGPNIHNPLFANNFFPAFLPQDIKPIFVSFTSPTSTTTSSSFGIIAANPKSEAPNIADSWLPRTVSWARSLIGFVPGLSPSEQVQTLMNTLGRLLFLAAAEDRVISASSLPSTDAIPTLAVIGREKVLAALNHLELLKLDSTEFNVVKILTLLKGIQAKVPEMFQCVQFNLANHQRLMHPYQIGRFEQTMSLIDLLNNMDSSMLLNIINSLQTSSPSPSAPCSSNSSENNFASIASLIASSQPLLSGNTLSLSSPQGSPETSPSPAASLSPVKSESQASMTLDKDDD</sequence>
<reference evidence="13" key="1">
    <citation type="journal article" date="2013" name="Genetics">
        <title>The draft genome and transcriptome of Panagrellus redivivus are shaped by the harsh demands of a free-living lifestyle.</title>
        <authorList>
            <person name="Srinivasan J."/>
            <person name="Dillman A.R."/>
            <person name="Macchietto M.G."/>
            <person name="Heikkinen L."/>
            <person name="Lakso M."/>
            <person name="Fracchia K.M."/>
            <person name="Antoshechkin I."/>
            <person name="Mortazavi A."/>
            <person name="Wong G."/>
            <person name="Sternberg P.W."/>
        </authorList>
    </citation>
    <scope>NUCLEOTIDE SEQUENCE [LARGE SCALE GENOMIC DNA]</scope>
    <source>
        <strain evidence="13">MT8872</strain>
    </source>
</reference>
<dbReference type="InterPro" id="IPR035500">
    <property type="entry name" value="NHR-like_dom_sf"/>
</dbReference>
<protein>
    <submittedName>
        <fullName evidence="14">Nuclear receptor domain-containing protein</fullName>
    </submittedName>
</protein>
<dbReference type="Gene3D" id="1.10.565.10">
    <property type="entry name" value="Retinoid X Receptor"/>
    <property type="match status" value="1"/>
</dbReference>
<dbReference type="GO" id="GO:0006357">
    <property type="term" value="P:regulation of transcription by RNA polymerase II"/>
    <property type="evidence" value="ECO:0007669"/>
    <property type="project" value="UniProtKB-ARBA"/>
</dbReference>
<evidence type="ECO:0000313" key="13">
    <source>
        <dbReference type="Proteomes" id="UP000492821"/>
    </source>
</evidence>
<comment type="subcellular location">
    <subcellularLocation>
        <location evidence="1">Nucleus</location>
    </subcellularLocation>
</comment>
<name>A0A7E4VP29_PANRE</name>
<keyword evidence="3" id="KW-0479">Metal-binding</keyword>
<proteinExistence type="inferred from homology"/>
<dbReference type="SUPFAM" id="SSF57716">
    <property type="entry name" value="Glucocorticoid receptor-like (DNA-binding domain)"/>
    <property type="match status" value="1"/>
</dbReference>
<dbReference type="GO" id="GO:0043565">
    <property type="term" value="F:sequence-specific DNA binding"/>
    <property type="evidence" value="ECO:0007669"/>
    <property type="project" value="InterPro"/>
</dbReference>
<dbReference type="AlphaFoldDB" id="A0A7E4VP29"/>
<accession>A0A7E4VP29</accession>
<feature type="domain" description="Nuclear receptor" evidence="12">
    <location>
        <begin position="11"/>
        <end position="91"/>
    </location>
</feature>
<keyword evidence="8" id="KW-0804">Transcription</keyword>
<dbReference type="PANTHER" id="PTHR24083">
    <property type="entry name" value="NUCLEAR HORMONE RECEPTOR"/>
    <property type="match status" value="1"/>
</dbReference>
<evidence type="ECO:0000256" key="6">
    <source>
        <dbReference type="ARBA" id="ARBA00023015"/>
    </source>
</evidence>
<dbReference type="SMART" id="SM00399">
    <property type="entry name" value="ZnF_C4"/>
    <property type="match status" value="1"/>
</dbReference>
<reference evidence="14" key="2">
    <citation type="submission" date="2020-10" db="UniProtKB">
        <authorList>
            <consortium name="WormBaseParasite"/>
        </authorList>
    </citation>
    <scope>IDENTIFICATION</scope>
</reference>
<evidence type="ECO:0000256" key="3">
    <source>
        <dbReference type="ARBA" id="ARBA00022723"/>
    </source>
</evidence>
<evidence type="ECO:0000256" key="8">
    <source>
        <dbReference type="ARBA" id="ARBA00023163"/>
    </source>
</evidence>
<evidence type="ECO:0000256" key="1">
    <source>
        <dbReference type="ARBA" id="ARBA00004123"/>
    </source>
</evidence>
<dbReference type="GO" id="GO:0005634">
    <property type="term" value="C:nucleus"/>
    <property type="evidence" value="ECO:0007669"/>
    <property type="project" value="UniProtKB-SubCell"/>
</dbReference>
<dbReference type="PRINTS" id="PR00047">
    <property type="entry name" value="STROIDFINGER"/>
</dbReference>
<evidence type="ECO:0000256" key="9">
    <source>
        <dbReference type="ARBA" id="ARBA00023170"/>
    </source>
</evidence>
<dbReference type="Pfam" id="PF00105">
    <property type="entry name" value="zf-C4"/>
    <property type="match status" value="1"/>
</dbReference>
<dbReference type="GO" id="GO:0003700">
    <property type="term" value="F:DNA-binding transcription factor activity"/>
    <property type="evidence" value="ECO:0007669"/>
    <property type="project" value="InterPro"/>
</dbReference>
<dbReference type="PROSITE" id="PS51030">
    <property type="entry name" value="NUCLEAR_REC_DBD_2"/>
    <property type="match status" value="1"/>
</dbReference>
<evidence type="ECO:0000256" key="11">
    <source>
        <dbReference type="SAM" id="MobiDB-lite"/>
    </source>
</evidence>
<evidence type="ECO:0000256" key="4">
    <source>
        <dbReference type="ARBA" id="ARBA00022771"/>
    </source>
</evidence>
<keyword evidence="4" id="KW-0863">Zinc-finger</keyword>
<keyword evidence="9" id="KW-0675">Receptor</keyword>
<dbReference type="GO" id="GO:0008270">
    <property type="term" value="F:zinc ion binding"/>
    <property type="evidence" value="ECO:0007669"/>
    <property type="project" value="UniProtKB-KW"/>
</dbReference>
<evidence type="ECO:0000313" key="14">
    <source>
        <dbReference type="WBParaSite" id="Pan_g23149.t1"/>
    </source>
</evidence>